<reference evidence="1" key="1">
    <citation type="submission" date="2014-11" db="EMBL/GenBank/DDBJ databases">
        <authorList>
            <person name="Amaro Gonzalez C."/>
        </authorList>
    </citation>
    <scope>NUCLEOTIDE SEQUENCE</scope>
</reference>
<protein>
    <submittedName>
        <fullName evidence="1">Uncharacterized protein</fullName>
    </submittedName>
</protein>
<dbReference type="EMBL" id="GBXM01062111">
    <property type="protein sequence ID" value="JAH46466.1"/>
    <property type="molecule type" value="Transcribed_RNA"/>
</dbReference>
<evidence type="ECO:0000313" key="1">
    <source>
        <dbReference type="EMBL" id="JAH46466.1"/>
    </source>
</evidence>
<sequence>MLWKCSCNVVEVLLSQAVHPRAKN</sequence>
<organism evidence="1">
    <name type="scientific">Anguilla anguilla</name>
    <name type="common">European freshwater eel</name>
    <name type="synonym">Muraena anguilla</name>
    <dbReference type="NCBI Taxonomy" id="7936"/>
    <lineage>
        <taxon>Eukaryota</taxon>
        <taxon>Metazoa</taxon>
        <taxon>Chordata</taxon>
        <taxon>Craniata</taxon>
        <taxon>Vertebrata</taxon>
        <taxon>Euteleostomi</taxon>
        <taxon>Actinopterygii</taxon>
        <taxon>Neopterygii</taxon>
        <taxon>Teleostei</taxon>
        <taxon>Anguilliformes</taxon>
        <taxon>Anguillidae</taxon>
        <taxon>Anguilla</taxon>
    </lineage>
</organism>
<proteinExistence type="predicted"/>
<dbReference type="AlphaFoldDB" id="A0A0E9SYS8"/>
<name>A0A0E9SYS8_ANGAN</name>
<accession>A0A0E9SYS8</accession>
<reference evidence="1" key="2">
    <citation type="journal article" date="2015" name="Fish Shellfish Immunol.">
        <title>Early steps in the European eel (Anguilla anguilla)-Vibrio vulnificus interaction in the gills: Role of the RtxA13 toxin.</title>
        <authorList>
            <person name="Callol A."/>
            <person name="Pajuelo D."/>
            <person name="Ebbesson L."/>
            <person name="Teles M."/>
            <person name="MacKenzie S."/>
            <person name="Amaro C."/>
        </authorList>
    </citation>
    <scope>NUCLEOTIDE SEQUENCE</scope>
</reference>